<proteinExistence type="predicted"/>
<name>T1BR57_9ZZZZ</name>
<evidence type="ECO:0000313" key="2">
    <source>
        <dbReference type="EMBL" id="EQD75361.1"/>
    </source>
</evidence>
<feature type="domain" description="DnaA N-terminal" evidence="1">
    <location>
        <begin position="2"/>
        <end position="62"/>
    </location>
</feature>
<protein>
    <submittedName>
        <fullName evidence="2">Chromosomal replication initiator protein DnaA</fullName>
    </submittedName>
</protein>
<dbReference type="InterPro" id="IPR038454">
    <property type="entry name" value="DnaA_N_sf"/>
</dbReference>
<accession>T1BR57</accession>
<evidence type="ECO:0000259" key="1">
    <source>
        <dbReference type="Pfam" id="PF11638"/>
    </source>
</evidence>
<comment type="caution">
    <text evidence="2">The sequence shown here is derived from an EMBL/GenBank/DDBJ whole genome shotgun (WGS) entry which is preliminary data.</text>
</comment>
<gene>
    <name evidence="2" type="ORF">B1A_04013</name>
</gene>
<dbReference type="AlphaFoldDB" id="T1BR57"/>
<feature type="non-terminal residue" evidence="2">
    <location>
        <position position="117"/>
    </location>
</feature>
<reference evidence="2" key="2">
    <citation type="journal article" date="2014" name="ISME J.">
        <title>Microbial stratification in low pH oxic and suboxic macroscopic growths along an acid mine drainage.</title>
        <authorList>
            <person name="Mendez-Garcia C."/>
            <person name="Mesa V."/>
            <person name="Sprenger R.R."/>
            <person name="Richter M."/>
            <person name="Diez M.S."/>
            <person name="Solano J."/>
            <person name="Bargiela R."/>
            <person name="Golyshina O.V."/>
            <person name="Manteca A."/>
            <person name="Ramos J.L."/>
            <person name="Gallego J.R."/>
            <person name="Llorente I."/>
            <person name="Martins Dos Santos V.A."/>
            <person name="Jensen O.N."/>
            <person name="Pelaez A.I."/>
            <person name="Sanchez J."/>
            <person name="Ferrer M."/>
        </authorList>
    </citation>
    <scope>NUCLEOTIDE SEQUENCE</scope>
</reference>
<dbReference type="Gene3D" id="3.30.300.180">
    <property type="match status" value="1"/>
</dbReference>
<dbReference type="Pfam" id="PF11638">
    <property type="entry name" value="DnaA_N"/>
    <property type="match status" value="1"/>
</dbReference>
<dbReference type="EMBL" id="AUZX01002921">
    <property type="protein sequence ID" value="EQD75361.1"/>
    <property type="molecule type" value="Genomic_DNA"/>
</dbReference>
<dbReference type="InterPro" id="IPR024633">
    <property type="entry name" value="DnaA_N_dom"/>
</dbReference>
<reference evidence="2" key="1">
    <citation type="submission" date="2013-08" db="EMBL/GenBank/DDBJ databases">
        <authorList>
            <person name="Mendez C."/>
            <person name="Richter M."/>
            <person name="Ferrer M."/>
            <person name="Sanchez J."/>
        </authorList>
    </citation>
    <scope>NUCLEOTIDE SEQUENCE</scope>
</reference>
<organism evidence="2">
    <name type="scientific">mine drainage metagenome</name>
    <dbReference type="NCBI Taxonomy" id="410659"/>
    <lineage>
        <taxon>unclassified sequences</taxon>
        <taxon>metagenomes</taxon>
        <taxon>ecological metagenomes</taxon>
    </lineage>
</organism>
<sequence>MSELWQRCLTRLEGELGNDMHTWLLPLQAREDSGGLRLFAPNAYTVDTVREQYLARIREVLEHLAGQPVPVQLEVGSARAPVSAVPAASVASQGSMAALASRVSVVAEETIDSNLDP</sequence>